<evidence type="ECO:0000256" key="4">
    <source>
        <dbReference type="ARBA" id="ARBA00022670"/>
    </source>
</evidence>
<comment type="caution">
    <text evidence="12">The sequence shown here is derived from an EMBL/GenBank/DDBJ whole genome shotgun (WGS) entry which is preliminary data.</text>
</comment>
<accession>A0A5N5MD97</accession>
<feature type="transmembrane region" description="Helical" evidence="10">
    <location>
        <begin position="59"/>
        <end position="80"/>
    </location>
</feature>
<comment type="similarity">
    <text evidence="3 10">Belongs to the peptidase S54 family.</text>
</comment>
<evidence type="ECO:0000313" key="12">
    <source>
        <dbReference type="EMBL" id="KAB5552066.1"/>
    </source>
</evidence>
<keyword evidence="5 10" id="KW-0812">Transmembrane</keyword>
<dbReference type="EMBL" id="VDCV01000006">
    <property type="protein sequence ID" value="KAB5552066.1"/>
    <property type="molecule type" value="Genomic_DNA"/>
</dbReference>
<keyword evidence="7 10" id="KW-0720">Serine protease</keyword>
<proteinExistence type="inferred from homology"/>
<evidence type="ECO:0000256" key="8">
    <source>
        <dbReference type="ARBA" id="ARBA00022989"/>
    </source>
</evidence>
<keyword evidence="13" id="KW-1185">Reference proteome</keyword>
<dbReference type="GO" id="GO:0005794">
    <property type="term" value="C:Golgi apparatus"/>
    <property type="evidence" value="ECO:0007669"/>
    <property type="project" value="UniProtKB-ARBA"/>
</dbReference>
<keyword evidence="6 10" id="KW-0378">Hydrolase</keyword>
<comment type="subcellular location">
    <subcellularLocation>
        <location evidence="2 10">Membrane</location>
        <topology evidence="2 10">Multi-pass membrane protein</topology>
    </subcellularLocation>
</comment>
<evidence type="ECO:0000256" key="3">
    <source>
        <dbReference type="ARBA" id="ARBA00009045"/>
    </source>
</evidence>
<feature type="transmembrane region" description="Helical" evidence="10">
    <location>
        <begin position="299"/>
        <end position="321"/>
    </location>
</feature>
<dbReference type="FunFam" id="1.20.1540.10:FF:000019">
    <property type="entry name" value="RHOMBOID-like protein"/>
    <property type="match status" value="1"/>
</dbReference>
<comment type="catalytic activity">
    <reaction evidence="1 10">
        <text>Cleaves type-1 transmembrane domains using a catalytic dyad composed of serine and histidine that are contributed by different transmembrane domains.</text>
        <dbReference type="EC" id="3.4.21.105"/>
    </reaction>
</comment>
<dbReference type="PANTHER" id="PTHR22936">
    <property type="entry name" value="RHOMBOID-RELATED"/>
    <property type="match status" value="1"/>
</dbReference>
<name>A0A5N5MD97_9ROSI</name>
<evidence type="ECO:0000313" key="13">
    <source>
        <dbReference type="Proteomes" id="UP000326939"/>
    </source>
</evidence>
<evidence type="ECO:0000256" key="7">
    <source>
        <dbReference type="ARBA" id="ARBA00022825"/>
    </source>
</evidence>
<comment type="function">
    <text evidence="10">Serine protease involved in intramembrane proteolysis.</text>
</comment>
<evidence type="ECO:0000259" key="11">
    <source>
        <dbReference type="Pfam" id="PF01694"/>
    </source>
</evidence>
<evidence type="ECO:0000256" key="10">
    <source>
        <dbReference type="RuleBase" id="RU362115"/>
    </source>
</evidence>
<evidence type="ECO:0000256" key="6">
    <source>
        <dbReference type="ARBA" id="ARBA00022801"/>
    </source>
</evidence>
<organism evidence="12 13">
    <name type="scientific">Salix brachista</name>
    <dbReference type="NCBI Taxonomy" id="2182728"/>
    <lineage>
        <taxon>Eukaryota</taxon>
        <taxon>Viridiplantae</taxon>
        <taxon>Streptophyta</taxon>
        <taxon>Embryophyta</taxon>
        <taxon>Tracheophyta</taxon>
        <taxon>Spermatophyta</taxon>
        <taxon>Magnoliopsida</taxon>
        <taxon>eudicotyledons</taxon>
        <taxon>Gunneridae</taxon>
        <taxon>Pentapetalae</taxon>
        <taxon>rosids</taxon>
        <taxon>fabids</taxon>
        <taxon>Malpighiales</taxon>
        <taxon>Salicaceae</taxon>
        <taxon>Saliceae</taxon>
        <taxon>Salix</taxon>
    </lineage>
</organism>
<dbReference type="Proteomes" id="UP000326939">
    <property type="component" value="Chromosome 6"/>
</dbReference>
<keyword evidence="8 10" id="KW-1133">Transmembrane helix</keyword>
<dbReference type="PANTHER" id="PTHR22936:SF79">
    <property type="entry name" value="RHOMBOID-LIKE PROTEIN 4"/>
    <property type="match status" value="1"/>
</dbReference>
<dbReference type="GO" id="GO:0016020">
    <property type="term" value="C:membrane"/>
    <property type="evidence" value="ECO:0007669"/>
    <property type="project" value="UniProtKB-SubCell"/>
</dbReference>
<evidence type="ECO:0000256" key="1">
    <source>
        <dbReference type="ARBA" id="ARBA00000156"/>
    </source>
</evidence>
<evidence type="ECO:0000256" key="5">
    <source>
        <dbReference type="ARBA" id="ARBA00022692"/>
    </source>
</evidence>
<dbReference type="Gene3D" id="1.20.1540.10">
    <property type="entry name" value="Rhomboid-like"/>
    <property type="match status" value="1"/>
</dbReference>
<sequence>MEKEQYPVPPSETRRGGNNSIIIHPAEIDTPNHQVSPAMKTSSSPSPVVFGESGHSKKWWPWLIPAFVIANVVMFIITMYVNNCPKKSLSCIARFLGRFSFQPFKENPLLGPSSMTLQKMGALDVKKVVDGHQGWRLISCNWLHGGVFHLLANMLSLLIIGIRLEQEFGFVKVGLLYIISGFGGSLLSALFIQSNISVGASGALFGLLGGMLSELITNWTIYANKVAAFITLVVIIAVNLAVGILPHVDNFAHIGGFLSGFLLGFVFLIRPQFGWFSQGYAPLGYIPPSAKSKFKTYQCALWIISLVLLIAGFTIGTILLLRGVDANEHCSWCHYLSCVPTAKWSCKTEPAYCLVVMIMQIVDMLTMLCCEASVTMCRQAEFHSDRQPAELNVLKQWKIQRVLIAWRNEFSDSGFMH</sequence>
<feature type="transmembrane region" description="Helical" evidence="10">
    <location>
        <begin position="142"/>
        <end position="162"/>
    </location>
</feature>
<keyword evidence="4 10" id="KW-0645">Protease</keyword>
<dbReference type="EC" id="3.4.21.105" evidence="10"/>
<keyword evidence="9 10" id="KW-0472">Membrane</keyword>
<dbReference type="GO" id="GO:0004252">
    <property type="term" value="F:serine-type endopeptidase activity"/>
    <property type="evidence" value="ECO:0007669"/>
    <property type="project" value="InterPro"/>
</dbReference>
<feature type="domain" description="Peptidase S54 rhomboid" evidence="11">
    <location>
        <begin position="132"/>
        <end position="268"/>
    </location>
</feature>
<evidence type="ECO:0000256" key="9">
    <source>
        <dbReference type="ARBA" id="ARBA00023136"/>
    </source>
</evidence>
<feature type="transmembrane region" description="Helical" evidence="10">
    <location>
        <begin position="174"/>
        <end position="192"/>
    </location>
</feature>
<protein>
    <recommendedName>
        <fullName evidence="10">RHOMBOID-like protein</fullName>
        <ecNumber evidence="10">3.4.21.105</ecNumber>
    </recommendedName>
</protein>
<dbReference type="GO" id="GO:0006508">
    <property type="term" value="P:proteolysis"/>
    <property type="evidence" value="ECO:0007669"/>
    <property type="project" value="UniProtKB-KW"/>
</dbReference>
<dbReference type="InterPro" id="IPR002610">
    <property type="entry name" value="Peptidase_S54_rhomboid-like"/>
</dbReference>
<reference evidence="13" key="1">
    <citation type="journal article" date="2019" name="Gigascience">
        <title>De novo genome assembly of the endangered Acer yangbiense, a plant species with extremely small populations endemic to Yunnan Province, China.</title>
        <authorList>
            <person name="Yang J."/>
            <person name="Wariss H.M."/>
            <person name="Tao L."/>
            <person name="Zhang R."/>
            <person name="Yun Q."/>
            <person name="Hollingsworth P."/>
            <person name="Dao Z."/>
            <person name="Luo G."/>
            <person name="Guo H."/>
            <person name="Ma Y."/>
            <person name="Sun W."/>
        </authorList>
    </citation>
    <scope>NUCLEOTIDE SEQUENCE [LARGE SCALE GENOMIC DNA]</scope>
    <source>
        <strain evidence="13">cv. br00</strain>
    </source>
</reference>
<dbReference type="Pfam" id="PF01694">
    <property type="entry name" value="Rhomboid"/>
    <property type="match status" value="1"/>
</dbReference>
<feature type="transmembrane region" description="Helical" evidence="10">
    <location>
        <begin position="251"/>
        <end position="269"/>
    </location>
</feature>
<dbReference type="InterPro" id="IPR035952">
    <property type="entry name" value="Rhomboid-like_sf"/>
</dbReference>
<feature type="transmembrane region" description="Helical" evidence="10">
    <location>
        <begin position="198"/>
        <end position="219"/>
    </location>
</feature>
<feature type="transmembrane region" description="Helical" evidence="10">
    <location>
        <begin position="226"/>
        <end position="245"/>
    </location>
</feature>
<gene>
    <name evidence="12" type="ORF">DKX38_009377</name>
</gene>
<dbReference type="AlphaFoldDB" id="A0A5N5MD97"/>
<dbReference type="InterPro" id="IPR022764">
    <property type="entry name" value="Peptidase_S54_rhomboid_dom"/>
</dbReference>
<evidence type="ECO:0000256" key="2">
    <source>
        <dbReference type="ARBA" id="ARBA00004141"/>
    </source>
</evidence>
<dbReference type="SUPFAM" id="SSF144091">
    <property type="entry name" value="Rhomboid-like"/>
    <property type="match status" value="1"/>
</dbReference>